<reference evidence="2 3" key="1">
    <citation type="journal article" date="2023" name="Hortic Res">
        <title>Pangenome of water caltrop reveals structural variations and asymmetric subgenome divergence after allopolyploidization.</title>
        <authorList>
            <person name="Zhang X."/>
            <person name="Chen Y."/>
            <person name="Wang L."/>
            <person name="Yuan Y."/>
            <person name="Fang M."/>
            <person name="Shi L."/>
            <person name="Lu R."/>
            <person name="Comes H.P."/>
            <person name="Ma Y."/>
            <person name="Chen Y."/>
            <person name="Huang G."/>
            <person name="Zhou Y."/>
            <person name="Zheng Z."/>
            <person name="Qiu Y."/>
        </authorList>
    </citation>
    <scope>NUCLEOTIDE SEQUENCE [LARGE SCALE GENOMIC DNA]</scope>
    <source>
        <strain evidence="2">F231</strain>
    </source>
</reference>
<sequence>MRRCRPRDVVSTEITATNHRTDLKTRWKPRSKQRPESTSMEDDQRARFRGISRRESVLEAGAKEAEGSRYGSVSLGANWPVLVEEGSLILESWRSSWSVDLLASGMAKNRRETTHSSHSSAPYSRTKKQHTPGKSFDGSQDNNAKEWEEAICPVCMEHPHNAVLLTCSSGKNGCRPYVCNTGPHHSNCLQSLFFGGTTKGGKPTRVLSIKCPFCRGHISGWQVADAPAREYMNSKRRECSFSNCNFSGNYADLRVHVRSEHSLLSLREDDNHPTKQQRWERLVQEREMLDAQASLPLELYWESSTVRLTMLPAQLPTVQSRMASGPLKESDDDDDDHEKKVGEWEEAICPMCMEPPHNAVLMQCSSLDRGCRPFVCNTGGCRPSDCLGKFNESLNPSTLTSERPNSVCPLCRGEIRGLQIIEPARAYMNSRTRSYSYENCEFSGDYAQLSEHVRSDHRHVEQQPRETSPDHRTIVLALASPLVQHATLGRLFPRFTLNLSGVRGGGQSALLTASSSLSLHFSRITDSNRRPNLRSLHIAVQPLFPMADSNREGITNLFDWIADGRLLGRYQRLPSLRRLIEAEDQPPQTEEDQEESRMSRSC</sequence>
<feature type="region of interest" description="Disordered" evidence="1">
    <location>
        <begin position="319"/>
        <end position="338"/>
    </location>
</feature>
<feature type="region of interest" description="Disordered" evidence="1">
    <location>
        <begin position="1"/>
        <end position="50"/>
    </location>
</feature>
<feature type="region of interest" description="Disordered" evidence="1">
    <location>
        <begin position="107"/>
        <end position="141"/>
    </location>
</feature>
<feature type="compositionally biased region" description="Basic and acidic residues" evidence="1">
    <location>
        <begin position="1"/>
        <end position="10"/>
    </location>
</feature>
<dbReference type="PANTHER" id="PTHR31197:SF5">
    <property type="entry name" value="OS01G0612600 PROTEIN"/>
    <property type="match status" value="1"/>
</dbReference>
<dbReference type="EMBL" id="JAXQNO010000002">
    <property type="protein sequence ID" value="KAK4801987.1"/>
    <property type="molecule type" value="Genomic_DNA"/>
</dbReference>
<evidence type="ECO:0000313" key="3">
    <source>
        <dbReference type="Proteomes" id="UP001346149"/>
    </source>
</evidence>
<dbReference type="AlphaFoldDB" id="A0AAN7MBM8"/>
<evidence type="ECO:0000313" key="2">
    <source>
        <dbReference type="EMBL" id="KAK4801987.1"/>
    </source>
</evidence>
<dbReference type="Gene3D" id="3.30.40.10">
    <property type="entry name" value="Zinc/RING finger domain, C3HC4 (zinc finger)"/>
    <property type="match status" value="2"/>
</dbReference>
<dbReference type="InterPro" id="IPR012866">
    <property type="entry name" value="DUF1644"/>
</dbReference>
<accession>A0AAN7MBM8</accession>
<comment type="caution">
    <text evidence="2">The sequence shown here is derived from an EMBL/GenBank/DDBJ whole genome shotgun (WGS) entry which is preliminary data.</text>
</comment>
<proteinExistence type="predicted"/>
<keyword evidence="3" id="KW-1185">Reference proteome</keyword>
<organism evidence="2 3">
    <name type="scientific">Trapa natans</name>
    <name type="common">Water chestnut</name>
    <dbReference type="NCBI Taxonomy" id="22666"/>
    <lineage>
        <taxon>Eukaryota</taxon>
        <taxon>Viridiplantae</taxon>
        <taxon>Streptophyta</taxon>
        <taxon>Embryophyta</taxon>
        <taxon>Tracheophyta</taxon>
        <taxon>Spermatophyta</taxon>
        <taxon>Magnoliopsida</taxon>
        <taxon>eudicotyledons</taxon>
        <taxon>Gunneridae</taxon>
        <taxon>Pentapetalae</taxon>
        <taxon>rosids</taxon>
        <taxon>malvids</taxon>
        <taxon>Myrtales</taxon>
        <taxon>Lythraceae</taxon>
        <taxon>Trapa</taxon>
    </lineage>
</organism>
<protein>
    <submittedName>
        <fullName evidence="2">Uncharacterized protein</fullName>
    </submittedName>
</protein>
<dbReference type="InterPro" id="IPR013083">
    <property type="entry name" value="Znf_RING/FYVE/PHD"/>
</dbReference>
<dbReference type="Proteomes" id="UP001346149">
    <property type="component" value="Unassembled WGS sequence"/>
</dbReference>
<dbReference type="Pfam" id="PF07800">
    <property type="entry name" value="DUF1644"/>
    <property type="match status" value="3"/>
</dbReference>
<evidence type="ECO:0000256" key="1">
    <source>
        <dbReference type="SAM" id="MobiDB-lite"/>
    </source>
</evidence>
<name>A0AAN7MBM8_TRANT</name>
<gene>
    <name evidence="2" type="ORF">SAY86_000190</name>
</gene>
<feature type="region of interest" description="Disordered" evidence="1">
    <location>
        <begin position="580"/>
        <end position="602"/>
    </location>
</feature>
<dbReference type="PANTHER" id="PTHR31197">
    <property type="entry name" value="OS01G0612600 PROTEIN"/>
    <property type="match status" value="1"/>
</dbReference>